<evidence type="ECO:0000313" key="4">
    <source>
        <dbReference type="Proteomes" id="UP000825935"/>
    </source>
</evidence>
<protein>
    <recommendedName>
        <fullName evidence="5">Pentatricopeptide repeat-containing protein</fullName>
    </recommendedName>
</protein>
<evidence type="ECO:0008006" key="5">
    <source>
        <dbReference type="Google" id="ProtNLM"/>
    </source>
</evidence>
<evidence type="ECO:0000313" key="3">
    <source>
        <dbReference type="EMBL" id="KAH7420674.1"/>
    </source>
</evidence>
<dbReference type="Gene3D" id="1.25.40.10">
    <property type="entry name" value="Tetratricopeptide repeat domain"/>
    <property type="match status" value="2"/>
</dbReference>
<dbReference type="OMA" id="LHEDAYG"/>
<dbReference type="InterPro" id="IPR002885">
    <property type="entry name" value="PPR_rpt"/>
</dbReference>
<dbReference type="AlphaFoldDB" id="A0A8T2TH50"/>
<feature type="repeat" description="PPR" evidence="2">
    <location>
        <begin position="177"/>
        <end position="211"/>
    </location>
</feature>
<dbReference type="GO" id="GO:0003723">
    <property type="term" value="F:RNA binding"/>
    <property type="evidence" value="ECO:0007669"/>
    <property type="project" value="InterPro"/>
</dbReference>
<proteinExistence type="predicted"/>
<dbReference type="Proteomes" id="UP000825935">
    <property type="component" value="Chromosome 13"/>
</dbReference>
<dbReference type="EMBL" id="CM035418">
    <property type="protein sequence ID" value="KAH7420674.1"/>
    <property type="molecule type" value="Genomic_DNA"/>
</dbReference>
<dbReference type="NCBIfam" id="TIGR00756">
    <property type="entry name" value="PPR"/>
    <property type="match status" value="1"/>
</dbReference>
<feature type="repeat" description="PPR" evidence="2">
    <location>
        <begin position="76"/>
        <end position="110"/>
    </location>
</feature>
<dbReference type="InterPro" id="IPR046960">
    <property type="entry name" value="PPR_At4g14850-like_plant"/>
</dbReference>
<dbReference type="SUPFAM" id="SSF81901">
    <property type="entry name" value="HCP-like"/>
    <property type="match status" value="1"/>
</dbReference>
<keyword evidence="4" id="KW-1185">Reference proteome</keyword>
<dbReference type="PROSITE" id="PS51375">
    <property type="entry name" value="PPR"/>
    <property type="match status" value="5"/>
</dbReference>
<dbReference type="Pfam" id="PF13041">
    <property type="entry name" value="PPR_2"/>
    <property type="match status" value="2"/>
</dbReference>
<name>A0A8T2TH50_CERRI</name>
<accession>A0A8T2TH50</accession>
<dbReference type="PANTHER" id="PTHR24015">
    <property type="entry name" value="OS07G0578800 PROTEIN-RELATED"/>
    <property type="match status" value="1"/>
</dbReference>
<feature type="repeat" description="PPR" evidence="2">
    <location>
        <begin position="212"/>
        <end position="246"/>
    </location>
</feature>
<feature type="repeat" description="PPR" evidence="2">
    <location>
        <begin position="9"/>
        <end position="43"/>
    </location>
</feature>
<evidence type="ECO:0000256" key="1">
    <source>
        <dbReference type="ARBA" id="ARBA00022737"/>
    </source>
</evidence>
<dbReference type="Pfam" id="PF01535">
    <property type="entry name" value="PPR"/>
    <property type="match status" value="5"/>
</dbReference>
<dbReference type="OrthoDB" id="9990610at2759"/>
<sequence length="304" mass="32960">MQNKGLSPNSVTYSCVLKACGCIGALEKGEQIHQEIAQQGLLEKDIILGNALVNMYGKCGNIMMAEKVFVGLPLRDLVSWNAMLSVYVQHGVNESIDNYIQRMETLGVTPNAVTFTLLIRACGSIGAADKGEQIHKEVANRGLLEDDLLFVAAVDMYAKCGELSKAYEVLQEASSSDVVSWSALISGCAQQGKGEEALKCFEQMQNKGLSPNSVTYSCVLKACGCIGALEKGEQIHQEIAQQGLLEKDIILGNALVNMYGKCGNIMMAEKVFVGLPLRDLVSWNAMLSVYVQHGEVFNVFCTCK</sequence>
<comment type="caution">
    <text evidence="3">The sequence shown here is derived from an EMBL/GenBank/DDBJ whole genome shotgun (WGS) entry which is preliminary data.</text>
</comment>
<evidence type="ECO:0000256" key="2">
    <source>
        <dbReference type="PROSITE-ProRule" id="PRU00708"/>
    </source>
</evidence>
<dbReference type="PANTHER" id="PTHR24015:SF739">
    <property type="entry name" value="OS03G0644200 PROTEIN"/>
    <property type="match status" value="1"/>
</dbReference>
<keyword evidence="1" id="KW-0677">Repeat</keyword>
<reference evidence="3" key="1">
    <citation type="submission" date="2021-08" db="EMBL/GenBank/DDBJ databases">
        <title>WGS assembly of Ceratopteris richardii.</title>
        <authorList>
            <person name="Marchant D.B."/>
            <person name="Chen G."/>
            <person name="Jenkins J."/>
            <person name="Shu S."/>
            <person name="Leebens-Mack J."/>
            <person name="Grimwood J."/>
            <person name="Schmutz J."/>
            <person name="Soltis P."/>
            <person name="Soltis D."/>
            <person name="Chen Z.-H."/>
        </authorList>
    </citation>
    <scope>NUCLEOTIDE SEQUENCE</scope>
    <source>
        <strain evidence="3">Whitten #5841</strain>
        <tissue evidence="3">Leaf</tissue>
    </source>
</reference>
<dbReference type="GO" id="GO:0009451">
    <property type="term" value="P:RNA modification"/>
    <property type="evidence" value="ECO:0007669"/>
    <property type="project" value="InterPro"/>
</dbReference>
<dbReference type="FunFam" id="1.25.40.10:FF:000381">
    <property type="entry name" value="Pentatricopeptide repeat-containing protein"/>
    <property type="match status" value="1"/>
</dbReference>
<dbReference type="InterPro" id="IPR011990">
    <property type="entry name" value="TPR-like_helical_dom_sf"/>
</dbReference>
<organism evidence="3 4">
    <name type="scientific">Ceratopteris richardii</name>
    <name type="common">Triangle waterfern</name>
    <dbReference type="NCBI Taxonomy" id="49495"/>
    <lineage>
        <taxon>Eukaryota</taxon>
        <taxon>Viridiplantae</taxon>
        <taxon>Streptophyta</taxon>
        <taxon>Embryophyta</taxon>
        <taxon>Tracheophyta</taxon>
        <taxon>Polypodiopsida</taxon>
        <taxon>Polypodiidae</taxon>
        <taxon>Polypodiales</taxon>
        <taxon>Pteridineae</taxon>
        <taxon>Pteridaceae</taxon>
        <taxon>Parkerioideae</taxon>
        <taxon>Ceratopteris</taxon>
    </lineage>
</organism>
<dbReference type="FunFam" id="1.25.40.10:FF:000031">
    <property type="entry name" value="Pentatricopeptide repeat-containing protein mitochondrial"/>
    <property type="match status" value="1"/>
</dbReference>
<feature type="repeat" description="PPR" evidence="2">
    <location>
        <begin position="111"/>
        <end position="145"/>
    </location>
</feature>
<dbReference type="PROSITE" id="PS51257">
    <property type="entry name" value="PROKAR_LIPOPROTEIN"/>
    <property type="match status" value="1"/>
</dbReference>
<gene>
    <name evidence="3" type="ORF">KP509_13G016600</name>
</gene>